<keyword evidence="6" id="KW-1185">Reference proteome</keyword>
<evidence type="ECO:0000313" key="5">
    <source>
        <dbReference type="Ensembl" id="ENSCLMP00005048213.1"/>
    </source>
</evidence>
<accession>A0A8C3AXM1</accession>
<feature type="region of interest" description="Disordered" evidence="3">
    <location>
        <begin position="383"/>
        <end position="403"/>
    </location>
</feature>
<name>A0A8C3AXM1_CYCLU</name>
<dbReference type="AlphaFoldDB" id="A0A8C3AXM1"/>
<dbReference type="GO" id="GO:0005879">
    <property type="term" value="C:axonemal microtubule"/>
    <property type="evidence" value="ECO:0007669"/>
    <property type="project" value="TreeGrafter"/>
</dbReference>
<sequence>NIYQVKMALVVQYGRRKGSSKRASSSEEGSQMIQPPDLQQVTVFSKREWRSIQDELNQVNRDKESMREAAKEREALHLQSQEVVKLWSNTITGQRQKKLEAKKIREEIEEEKRKVTDQEEAKYQEQQRKEANDKAKSQLFYQTDRVKGLHRALLVTEVLTEREAQIKLKQRIKNASKAVDKELLDMMKTREDEALRQEQEKVLQKKLREQAVAEDLKKQVKESERVRERQKIEKQKDREETQRLQELHQLEQRMEEERLAELKRYLLHAHMEHVTNMDLIKATDAQKQEAEEEQRKLFVSAKQKMMKLRKDKEKELFREAQMQRETVTKKLDDTQQGQSGREEQRIARAAAEQEVKEAQRQREEEEKKAAMLESIAAHRELLRQEKEQRDRSTKENTRDTLQAKKEADRIFSEKQQLKARRMKEDGRKIQDFNATQMAEKSARHQQLRRDQHEFEEKNAELMAEDENQFQQYSQHIIRAAAEAQRNVFALCKAAEEGIGGGHGPVSRGVRPTYLVQDLTDAQLPTYVSGATQNIKKLNEADDILEAKRRLGFTWS</sequence>
<feature type="compositionally biased region" description="Basic and acidic residues" evidence="3">
    <location>
        <begin position="340"/>
        <end position="366"/>
    </location>
</feature>
<feature type="region of interest" description="Disordered" evidence="3">
    <location>
        <begin position="110"/>
        <end position="136"/>
    </location>
</feature>
<feature type="region of interest" description="Disordered" evidence="3">
    <location>
        <begin position="328"/>
        <end position="366"/>
    </location>
</feature>
<dbReference type="GeneTree" id="ENSGT00940000165303"/>
<reference evidence="5" key="1">
    <citation type="submission" date="2025-08" db="UniProtKB">
        <authorList>
            <consortium name="Ensembl"/>
        </authorList>
    </citation>
    <scope>IDENTIFICATION</scope>
</reference>
<reference evidence="5" key="2">
    <citation type="submission" date="2025-09" db="UniProtKB">
        <authorList>
            <consortium name="Ensembl"/>
        </authorList>
    </citation>
    <scope>IDENTIFICATION</scope>
</reference>
<proteinExistence type="predicted"/>
<evidence type="ECO:0000256" key="3">
    <source>
        <dbReference type="SAM" id="MobiDB-lite"/>
    </source>
</evidence>
<protein>
    <submittedName>
        <fullName evidence="5">Cilia and flagella associated protein 210</fullName>
    </submittedName>
</protein>
<organism evidence="5 6">
    <name type="scientific">Cyclopterus lumpus</name>
    <name type="common">Lumpsucker</name>
    <dbReference type="NCBI Taxonomy" id="8103"/>
    <lineage>
        <taxon>Eukaryota</taxon>
        <taxon>Metazoa</taxon>
        <taxon>Chordata</taxon>
        <taxon>Craniata</taxon>
        <taxon>Vertebrata</taxon>
        <taxon>Euteleostomi</taxon>
        <taxon>Actinopterygii</taxon>
        <taxon>Neopterygii</taxon>
        <taxon>Teleostei</taxon>
        <taxon>Neoteleostei</taxon>
        <taxon>Acanthomorphata</taxon>
        <taxon>Eupercaria</taxon>
        <taxon>Perciformes</taxon>
        <taxon>Cottioidei</taxon>
        <taxon>Cottales</taxon>
        <taxon>Cyclopteridae</taxon>
        <taxon>Cyclopterus</taxon>
    </lineage>
</organism>
<feature type="region of interest" description="Disordered" evidence="3">
    <location>
        <begin position="15"/>
        <end position="38"/>
    </location>
</feature>
<dbReference type="InterPro" id="IPR039986">
    <property type="entry name" value="CFAP210"/>
</dbReference>
<evidence type="ECO:0000259" key="4">
    <source>
        <dbReference type="Pfam" id="PF13868"/>
    </source>
</evidence>
<feature type="compositionally biased region" description="Low complexity" evidence="3">
    <location>
        <begin position="21"/>
        <end position="30"/>
    </location>
</feature>
<evidence type="ECO:0000313" key="6">
    <source>
        <dbReference type="Proteomes" id="UP000694565"/>
    </source>
</evidence>
<dbReference type="PANTHER" id="PTHR28663">
    <property type="entry name" value="COILED-COIL DOMAIN-CONTAINING PROTEIN 173"/>
    <property type="match status" value="1"/>
</dbReference>
<dbReference type="Pfam" id="PF13868">
    <property type="entry name" value="TPH"/>
    <property type="match status" value="1"/>
</dbReference>
<feature type="domain" description="Trichohyalin-plectin-homology" evidence="4">
    <location>
        <begin position="142"/>
        <end position="484"/>
    </location>
</feature>
<dbReference type="Ensembl" id="ENSCLMT00005049856.1">
    <property type="protein sequence ID" value="ENSCLMP00005048213.1"/>
    <property type="gene ID" value="ENSCLMG00005022071.1"/>
</dbReference>
<evidence type="ECO:0000256" key="2">
    <source>
        <dbReference type="SAM" id="Coils"/>
    </source>
</evidence>
<dbReference type="PANTHER" id="PTHR28663:SF1">
    <property type="entry name" value="CILIA- AND FLAGELLA- ASSOCIATED PROTEIN 210"/>
    <property type="match status" value="1"/>
</dbReference>
<evidence type="ECO:0000256" key="1">
    <source>
        <dbReference type="ARBA" id="ARBA00023054"/>
    </source>
</evidence>
<feature type="coiled-coil region" evidence="2">
    <location>
        <begin position="437"/>
        <end position="464"/>
    </location>
</feature>
<dbReference type="Proteomes" id="UP000694565">
    <property type="component" value="Unplaced"/>
</dbReference>
<keyword evidence="1 2" id="KW-0175">Coiled coil</keyword>
<feature type="coiled-coil region" evidence="2">
    <location>
        <begin position="213"/>
        <end position="247"/>
    </location>
</feature>
<dbReference type="InterPro" id="IPR043597">
    <property type="entry name" value="TPH_dom"/>
</dbReference>